<gene>
    <name evidence="1" type="ORF">S06H3_34661</name>
</gene>
<organism evidence="1">
    <name type="scientific">marine sediment metagenome</name>
    <dbReference type="NCBI Taxonomy" id="412755"/>
    <lineage>
        <taxon>unclassified sequences</taxon>
        <taxon>metagenomes</taxon>
        <taxon>ecological metagenomes</taxon>
    </lineage>
</organism>
<evidence type="ECO:0008006" key="2">
    <source>
        <dbReference type="Google" id="ProtNLM"/>
    </source>
</evidence>
<protein>
    <recommendedName>
        <fullName evidence="2">Metallo-beta-lactamase domain-containing protein</fullName>
    </recommendedName>
</protein>
<comment type="caution">
    <text evidence="1">The sequence shown here is derived from an EMBL/GenBank/DDBJ whole genome shotgun (WGS) entry which is preliminary data.</text>
</comment>
<dbReference type="AlphaFoldDB" id="X1NIN2"/>
<dbReference type="Gene3D" id="3.60.15.10">
    <property type="entry name" value="Ribonuclease Z/Hydroxyacylglutathione hydrolase-like"/>
    <property type="match status" value="1"/>
</dbReference>
<dbReference type="EMBL" id="BARV01020827">
    <property type="protein sequence ID" value="GAI18529.1"/>
    <property type="molecule type" value="Genomic_DNA"/>
</dbReference>
<proteinExistence type="predicted"/>
<evidence type="ECO:0000313" key="1">
    <source>
        <dbReference type="EMBL" id="GAI18529.1"/>
    </source>
</evidence>
<reference evidence="1" key="1">
    <citation type="journal article" date="2014" name="Front. Microbiol.">
        <title>High frequency of phylogenetically diverse reductive dehalogenase-homologous genes in deep subseafloor sedimentary metagenomes.</title>
        <authorList>
            <person name="Kawai M."/>
            <person name="Futagami T."/>
            <person name="Toyoda A."/>
            <person name="Takaki Y."/>
            <person name="Nishi S."/>
            <person name="Hori S."/>
            <person name="Arai W."/>
            <person name="Tsubouchi T."/>
            <person name="Morono Y."/>
            <person name="Uchiyama I."/>
            <person name="Ito T."/>
            <person name="Fujiyama A."/>
            <person name="Inagaki F."/>
            <person name="Takami H."/>
        </authorList>
    </citation>
    <scope>NUCLEOTIDE SEQUENCE</scope>
    <source>
        <strain evidence="1">Expedition CK06-06</strain>
    </source>
</reference>
<accession>X1NIN2</accession>
<dbReference type="InterPro" id="IPR036866">
    <property type="entry name" value="RibonucZ/Hydroxyglut_hydro"/>
</dbReference>
<name>X1NIN2_9ZZZZ</name>
<feature type="non-terminal residue" evidence="1">
    <location>
        <position position="1"/>
    </location>
</feature>
<sequence length="99" mass="11414">DFGILFTGDIDYKVQEELTREEIESDILQISNHGKGLVSPKFLYKVAPKYGIISTKFQVRKLEEKYSKIKFFSTSKNGAIVIRTDGKSFQIEPMREGEY</sequence>